<dbReference type="Gene3D" id="3.90.550.10">
    <property type="entry name" value="Spore Coat Polysaccharide Biosynthesis Protein SpsA, Chain A"/>
    <property type="match status" value="1"/>
</dbReference>
<dbReference type="SUPFAM" id="SSF51182">
    <property type="entry name" value="RmlC-like cupins"/>
    <property type="match status" value="1"/>
</dbReference>
<dbReference type="GO" id="GO:0004476">
    <property type="term" value="F:mannose-6-phosphate isomerase activity"/>
    <property type="evidence" value="ECO:0007669"/>
    <property type="project" value="UniProtKB-EC"/>
</dbReference>
<feature type="domain" description="Mannose-6-phosphate isomerase type II C-terminal" evidence="22">
    <location>
        <begin position="351"/>
        <end position="465"/>
    </location>
</feature>
<evidence type="ECO:0000256" key="7">
    <source>
        <dbReference type="ARBA" id="ARBA00011956"/>
    </source>
</evidence>
<dbReference type="FunFam" id="2.60.120.10:FF:000032">
    <property type="entry name" value="Mannose-1-phosphate guanylyltransferase/mannose-6-phosphate isomerase"/>
    <property type="match status" value="1"/>
</dbReference>
<dbReference type="GO" id="GO:0009298">
    <property type="term" value="P:GDP-mannose biosynthetic process"/>
    <property type="evidence" value="ECO:0007669"/>
    <property type="project" value="TreeGrafter"/>
</dbReference>
<evidence type="ECO:0000256" key="17">
    <source>
        <dbReference type="ARBA" id="ARBA00047343"/>
    </source>
</evidence>
<evidence type="ECO:0000256" key="20">
    <source>
        <dbReference type="RuleBase" id="RU004190"/>
    </source>
</evidence>
<dbReference type="InterPro" id="IPR054566">
    <property type="entry name" value="ManC/GMP-like_b-helix"/>
</dbReference>
<evidence type="ECO:0000256" key="19">
    <source>
        <dbReference type="ARBA" id="ARBA00067387"/>
    </source>
</evidence>
<evidence type="ECO:0000256" key="3">
    <source>
        <dbReference type="ARBA" id="ARBA00004666"/>
    </source>
</evidence>
<dbReference type="PANTHER" id="PTHR46390:SF1">
    <property type="entry name" value="MANNOSE-1-PHOSPHATE GUANYLYLTRANSFERASE"/>
    <property type="match status" value="1"/>
</dbReference>
<dbReference type="AlphaFoldDB" id="A0AA42KRN1"/>
<keyword evidence="14 24" id="KW-0413">Isomerase</keyword>
<evidence type="ECO:0000256" key="6">
    <source>
        <dbReference type="ARBA" id="ARBA00011245"/>
    </source>
</evidence>
<dbReference type="InterPro" id="IPR049577">
    <property type="entry name" value="GMPP_N"/>
</dbReference>
<comment type="catalytic activity">
    <reaction evidence="1">
        <text>D-mannose 6-phosphate = D-fructose 6-phosphate</text>
        <dbReference type="Rhea" id="RHEA:12356"/>
        <dbReference type="ChEBI" id="CHEBI:58735"/>
        <dbReference type="ChEBI" id="CHEBI:61527"/>
        <dbReference type="EC" id="5.3.1.8"/>
    </reaction>
</comment>
<dbReference type="CDD" id="cd02509">
    <property type="entry name" value="GDP-M1P_Guanylyltransferase"/>
    <property type="match status" value="1"/>
</dbReference>
<dbReference type="GO" id="GO:0005525">
    <property type="term" value="F:GTP binding"/>
    <property type="evidence" value="ECO:0007669"/>
    <property type="project" value="UniProtKB-KW"/>
</dbReference>
<reference evidence="24" key="1">
    <citation type="submission" date="2022-09" db="EMBL/GenBank/DDBJ databases">
        <title>Intensive care unit water sources are persistently colonized with multi-drug resistant bacteria and are the site of extensive horizontal gene transfer of antibiotic resistance genes.</title>
        <authorList>
            <person name="Diorio-Toth L."/>
        </authorList>
    </citation>
    <scope>NUCLEOTIDE SEQUENCE</scope>
    <source>
        <strain evidence="24">GD04147</strain>
    </source>
</reference>
<evidence type="ECO:0000256" key="14">
    <source>
        <dbReference type="ARBA" id="ARBA00023235"/>
    </source>
</evidence>
<dbReference type="InterPro" id="IPR006375">
    <property type="entry name" value="Man1P_GuaTrfase/Man6P_Isoase"/>
</dbReference>
<keyword evidence="15" id="KW-0511">Multifunctional enzyme</keyword>
<dbReference type="EC" id="2.7.7.13" evidence="8"/>
<dbReference type="EMBL" id="JAODZE010000002">
    <property type="protein sequence ID" value="MDH0145304.1"/>
    <property type="molecule type" value="Genomic_DNA"/>
</dbReference>
<evidence type="ECO:0000256" key="5">
    <source>
        <dbReference type="ARBA" id="ARBA00006115"/>
    </source>
</evidence>
<evidence type="ECO:0000313" key="25">
    <source>
        <dbReference type="Proteomes" id="UP001158076"/>
    </source>
</evidence>
<proteinExistence type="inferred from homology"/>
<comment type="pathway">
    <text evidence="4">Nucleotide-sugar biosynthesis; GDP-alpha-D-mannose biosynthesis; GDP-alpha-D-mannose from alpha-D-mannose 1-phosphate (GTP route): step 1/1.</text>
</comment>
<evidence type="ECO:0000256" key="18">
    <source>
        <dbReference type="ARBA" id="ARBA00057590"/>
    </source>
</evidence>
<evidence type="ECO:0000259" key="21">
    <source>
        <dbReference type="Pfam" id="PF00483"/>
    </source>
</evidence>
<evidence type="ECO:0000256" key="13">
    <source>
        <dbReference type="ARBA" id="ARBA00023134"/>
    </source>
</evidence>
<dbReference type="Pfam" id="PF01050">
    <property type="entry name" value="MannoseP_isomer"/>
    <property type="match status" value="1"/>
</dbReference>
<dbReference type="InterPro" id="IPR005835">
    <property type="entry name" value="NTP_transferase_dom"/>
</dbReference>
<keyword evidence="9 24" id="KW-0808">Transferase</keyword>
<feature type="domain" description="Nucleotidyl transferase" evidence="21">
    <location>
        <begin position="4"/>
        <end position="287"/>
    </location>
</feature>
<dbReference type="Pfam" id="PF00483">
    <property type="entry name" value="NTP_transferase"/>
    <property type="match status" value="1"/>
</dbReference>
<evidence type="ECO:0000313" key="24">
    <source>
        <dbReference type="EMBL" id="MDH0145304.1"/>
    </source>
</evidence>
<comment type="caution">
    <text evidence="24">The sequence shown here is derived from an EMBL/GenBank/DDBJ whole genome shotgun (WGS) entry which is preliminary data.</text>
</comment>
<evidence type="ECO:0000256" key="1">
    <source>
        <dbReference type="ARBA" id="ARBA00000757"/>
    </source>
</evidence>
<keyword evidence="11" id="KW-0547">Nucleotide-binding</keyword>
<feature type="domain" description="MannoseP isomerase/GMP-like beta-helix" evidence="23">
    <location>
        <begin position="295"/>
        <end position="347"/>
    </location>
</feature>
<dbReference type="InterPro" id="IPR051161">
    <property type="entry name" value="Mannose-6P_isomerase_type2"/>
</dbReference>
<dbReference type="NCBIfam" id="TIGR01479">
    <property type="entry name" value="GMP_PMI"/>
    <property type="match status" value="1"/>
</dbReference>
<evidence type="ECO:0000256" key="8">
    <source>
        <dbReference type="ARBA" id="ARBA00012387"/>
    </source>
</evidence>
<keyword evidence="13" id="KW-0342">GTP-binding</keyword>
<dbReference type="InterPro" id="IPR011051">
    <property type="entry name" value="RmlC_Cupin_sf"/>
</dbReference>
<comment type="catalytic activity">
    <reaction evidence="17">
        <text>alpha-D-mannose 1-phosphate + GTP + H(+) = GDP-alpha-D-mannose + diphosphate</text>
        <dbReference type="Rhea" id="RHEA:15229"/>
        <dbReference type="ChEBI" id="CHEBI:15378"/>
        <dbReference type="ChEBI" id="CHEBI:33019"/>
        <dbReference type="ChEBI" id="CHEBI:37565"/>
        <dbReference type="ChEBI" id="CHEBI:57527"/>
        <dbReference type="ChEBI" id="CHEBI:58409"/>
        <dbReference type="EC" id="2.7.7.13"/>
    </reaction>
</comment>
<protein>
    <recommendedName>
        <fullName evidence="19">Alginate biosynthesis protein AlgA</fullName>
        <ecNumber evidence="8">2.7.7.13</ecNumber>
        <ecNumber evidence="7">5.3.1.8</ecNumber>
    </recommendedName>
</protein>
<keyword evidence="16" id="KW-0170">Cobalt</keyword>
<dbReference type="Proteomes" id="UP001158076">
    <property type="component" value="Unassembled WGS sequence"/>
</dbReference>
<evidence type="ECO:0000259" key="23">
    <source>
        <dbReference type="Pfam" id="PF22640"/>
    </source>
</evidence>
<evidence type="ECO:0000256" key="2">
    <source>
        <dbReference type="ARBA" id="ARBA00001941"/>
    </source>
</evidence>
<evidence type="ECO:0000256" key="4">
    <source>
        <dbReference type="ARBA" id="ARBA00004823"/>
    </source>
</evidence>
<organism evidence="24 25">
    <name type="scientific">Stutzerimonas stutzeri</name>
    <name type="common">Pseudomonas stutzeri</name>
    <dbReference type="NCBI Taxonomy" id="316"/>
    <lineage>
        <taxon>Bacteria</taxon>
        <taxon>Pseudomonadati</taxon>
        <taxon>Pseudomonadota</taxon>
        <taxon>Gammaproteobacteria</taxon>
        <taxon>Pseudomonadales</taxon>
        <taxon>Pseudomonadaceae</taxon>
        <taxon>Stutzerimonas</taxon>
    </lineage>
</organism>
<keyword evidence="10 24" id="KW-0548">Nucleotidyltransferase</keyword>
<comment type="subunit">
    <text evidence="6">Monomer.</text>
</comment>
<evidence type="ECO:0000256" key="11">
    <source>
        <dbReference type="ARBA" id="ARBA00022741"/>
    </source>
</evidence>
<dbReference type="Pfam" id="PF22640">
    <property type="entry name" value="ManC_GMP_beta-helix"/>
    <property type="match status" value="1"/>
</dbReference>
<dbReference type="SUPFAM" id="SSF53448">
    <property type="entry name" value="Nucleotide-diphospho-sugar transferases"/>
    <property type="match status" value="1"/>
</dbReference>
<dbReference type="RefSeq" id="WP_279647977.1">
    <property type="nucleotide sequence ID" value="NZ_JAODZE010000002.1"/>
</dbReference>
<comment type="similarity">
    <text evidence="5 20">Belongs to the mannose-6-phosphate isomerase type 2 family.</text>
</comment>
<sequence>MFIPVILAGGSGSRLWPLSRNQHPKQFLPLDGRQQGTMLQTTLSRLQGLEHGDPLVVTNEQYRFVVAEQLQLKRQSARQVILEPLARNTAPAIALAALEASRNGADPVLLVLAADHYIKDEEAFREAVRLGAQHAEAGRLVTFGIRPSRAETGFGYIHCGAPVSPGGFAIGGFREKPASDVAEQYVHDGSFLWNSGIFMFRASVLIAEMRRLRPDILQACQEAWRQAEEDAYFLHVAAEAFARCDDESVDYAVMEHTQSGIVLPLDAGWDDLGSWAAIWGISPQDAQGNNTQGDVMIFDAHNTLVRSQHRLVAAVGVDDLIIVETKDAVLVAHRDKCQQVKQIVQRLQAEDREEYASHPLVSRPWGHYDTVDRGERYQVKRITVLPGECLSLQLHYHRAEHWIVVSGTAKVVCGDKETILTENQSTYIPLGVKHSLSNPGKVPLELIEVQSGSYLGEDDIVRFEDRYGRVPAN</sequence>
<evidence type="ECO:0000256" key="10">
    <source>
        <dbReference type="ARBA" id="ARBA00022695"/>
    </source>
</evidence>
<dbReference type="GO" id="GO:0042121">
    <property type="term" value="P:alginic acid biosynthetic process"/>
    <property type="evidence" value="ECO:0007669"/>
    <property type="project" value="UniProtKB-KW"/>
</dbReference>
<comment type="function">
    <text evidence="18">Produces a precursor for alginate polymerization. The alginate layer provides a protective barrier against host immune defenses and antibiotics.</text>
</comment>
<dbReference type="InterPro" id="IPR014710">
    <property type="entry name" value="RmlC-like_jellyroll"/>
</dbReference>
<dbReference type="PANTHER" id="PTHR46390">
    <property type="entry name" value="MANNOSE-1-PHOSPHATE GUANYLYLTRANSFERASE"/>
    <property type="match status" value="1"/>
</dbReference>
<dbReference type="GO" id="GO:0004475">
    <property type="term" value="F:mannose-1-phosphate guanylyltransferase (GTP) activity"/>
    <property type="evidence" value="ECO:0007669"/>
    <property type="project" value="UniProtKB-EC"/>
</dbReference>
<dbReference type="EC" id="5.3.1.8" evidence="7"/>
<accession>A0AA42KRN1</accession>
<evidence type="ECO:0000256" key="15">
    <source>
        <dbReference type="ARBA" id="ARBA00023268"/>
    </source>
</evidence>
<evidence type="ECO:0000256" key="16">
    <source>
        <dbReference type="ARBA" id="ARBA00023285"/>
    </source>
</evidence>
<gene>
    <name evidence="24" type="ORF">N7335_02745</name>
</gene>
<evidence type="ECO:0000256" key="9">
    <source>
        <dbReference type="ARBA" id="ARBA00022679"/>
    </source>
</evidence>
<comment type="pathway">
    <text evidence="3">Nucleotide-sugar biosynthesis; GDP-alpha-D-mannose biosynthesis; alpha-D-mannose 1-phosphate from D-fructose 6-phosphate: step 1/2.</text>
</comment>
<evidence type="ECO:0000259" key="22">
    <source>
        <dbReference type="Pfam" id="PF01050"/>
    </source>
</evidence>
<keyword evidence="12" id="KW-0016">Alginate biosynthesis</keyword>
<evidence type="ECO:0000256" key="12">
    <source>
        <dbReference type="ARBA" id="ARBA00022841"/>
    </source>
</evidence>
<dbReference type="Gene3D" id="2.60.120.10">
    <property type="entry name" value="Jelly Rolls"/>
    <property type="match status" value="1"/>
</dbReference>
<dbReference type="InterPro" id="IPR001538">
    <property type="entry name" value="Man6P_isomerase-2_C"/>
</dbReference>
<comment type="cofactor">
    <cofactor evidence="2">
        <name>Co(2+)</name>
        <dbReference type="ChEBI" id="CHEBI:48828"/>
    </cofactor>
</comment>
<dbReference type="FunFam" id="3.90.550.10:FF:000046">
    <property type="entry name" value="Mannose-1-phosphate guanylyltransferase (GDP)"/>
    <property type="match status" value="1"/>
</dbReference>
<dbReference type="CDD" id="cd02213">
    <property type="entry name" value="cupin_PMI_typeII_C"/>
    <property type="match status" value="1"/>
</dbReference>
<dbReference type="InterPro" id="IPR029044">
    <property type="entry name" value="Nucleotide-diphossugar_trans"/>
</dbReference>
<name>A0AA42KRN1_STUST</name>